<dbReference type="AlphaFoldDB" id="A0A516IQZ4"/>
<accession>A0A516IQZ4</accession>
<gene>
    <name evidence="2" type="ORF">FMM02_04770</name>
</gene>
<protein>
    <submittedName>
        <fullName evidence="2">Histidine phosphatase family protein</fullName>
    </submittedName>
</protein>
<evidence type="ECO:0000256" key="1">
    <source>
        <dbReference type="SAM" id="MobiDB-lite"/>
    </source>
</evidence>
<dbReference type="OrthoDB" id="9810154at2"/>
<dbReference type="EMBL" id="CP041659">
    <property type="protein sequence ID" value="QDP19337.1"/>
    <property type="molecule type" value="Genomic_DNA"/>
</dbReference>
<feature type="compositionally biased region" description="Basic and acidic residues" evidence="1">
    <location>
        <begin position="12"/>
        <end position="23"/>
    </location>
</feature>
<dbReference type="KEGG" id="sxa:FMM02_04770"/>
<sequence length="158" mass="17406">MRVRSLTMFRHAKTEHDSPSGRDFDRVLAERGRRDATRMGDEFRALGLSWDLVLSSPARRAAQTANLAGLDPVYDERIYDASTGYLLAIVQETPSSVRRLMLVGHNPGFEQLAAMLAGLPLDMATGTAVELVLPVDDWAAVGKERGTLARMLRPKELG</sequence>
<dbReference type="Pfam" id="PF00300">
    <property type="entry name" value="His_Phos_1"/>
    <property type="match status" value="1"/>
</dbReference>
<dbReference type="InterPro" id="IPR013078">
    <property type="entry name" value="His_Pase_superF_clade-1"/>
</dbReference>
<name>A0A516IQZ4_9SPHN</name>
<dbReference type="Gene3D" id="3.40.50.1240">
    <property type="entry name" value="Phosphoglycerate mutase-like"/>
    <property type="match status" value="1"/>
</dbReference>
<organism evidence="2 3">
    <name type="scientific">Sphingomonas xanthus</name>
    <dbReference type="NCBI Taxonomy" id="2594473"/>
    <lineage>
        <taxon>Bacteria</taxon>
        <taxon>Pseudomonadati</taxon>
        <taxon>Pseudomonadota</taxon>
        <taxon>Alphaproteobacteria</taxon>
        <taxon>Sphingomonadales</taxon>
        <taxon>Sphingomonadaceae</taxon>
        <taxon>Sphingomonas</taxon>
    </lineage>
</organism>
<dbReference type="PANTHER" id="PTHR47623:SF1">
    <property type="entry name" value="OS09G0287300 PROTEIN"/>
    <property type="match status" value="1"/>
</dbReference>
<evidence type="ECO:0000313" key="2">
    <source>
        <dbReference type="EMBL" id="QDP19337.1"/>
    </source>
</evidence>
<dbReference type="InterPro" id="IPR029033">
    <property type="entry name" value="His_PPase_superfam"/>
</dbReference>
<dbReference type="CDD" id="cd07067">
    <property type="entry name" value="HP_PGM_like"/>
    <property type="match status" value="1"/>
</dbReference>
<dbReference type="PANTHER" id="PTHR47623">
    <property type="entry name" value="OS09G0287300 PROTEIN"/>
    <property type="match status" value="1"/>
</dbReference>
<proteinExistence type="predicted"/>
<evidence type="ECO:0000313" key="3">
    <source>
        <dbReference type="Proteomes" id="UP000321857"/>
    </source>
</evidence>
<keyword evidence="3" id="KW-1185">Reference proteome</keyword>
<dbReference type="SUPFAM" id="SSF53254">
    <property type="entry name" value="Phosphoglycerate mutase-like"/>
    <property type="match status" value="1"/>
</dbReference>
<reference evidence="2 3" key="1">
    <citation type="submission" date="2019-07" db="EMBL/GenBank/DDBJ databases">
        <title>Sphingomonas AE3 Genome sequencing and assembly.</title>
        <authorList>
            <person name="Kim H."/>
        </authorList>
    </citation>
    <scope>NUCLEOTIDE SEQUENCE [LARGE SCALE GENOMIC DNA]</scope>
    <source>
        <strain evidence="2 3">AE3</strain>
    </source>
</reference>
<dbReference type="Proteomes" id="UP000321857">
    <property type="component" value="Chromosome"/>
</dbReference>
<feature type="region of interest" description="Disordered" evidence="1">
    <location>
        <begin position="1"/>
        <end position="23"/>
    </location>
</feature>